<dbReference type="InterPro" id="IPR007801">
    <property type="entry name" value="MbnB/TglH/ChrH"/>
</dbReference>
<dbReference type="Gene3D" id="3.20.20.150">
    <property type="entry name" value="Divalent-metal-dependent TIM barrel enzymes"/>
    <property type="match status" value="1"/>
</dbReference>
<dbReference type="eggNOG" id="COG3220">
    <property type="taxonomic scope" value="Bacteria"/>
</dbReference>
<proteinExistence type="predicted"/>
<gene>
    <name evidence="1" type="ordered locus">Aflv_2099</name>
</gene>
<name>B7GLQ7_ANOFW</name>
<dbReference type="PANTHER" id="PTHR42194:SF1">
    <property type="entry name" value="UPF0276 PROTEIN HI_1600"/>
    <property type="match status" value="1"/>
</dbReference>
<dbReference type="STRING" id="491915.Aflv_2099"/>
<dbReference type="RefSeq" id="WP_012575639.1">
    <property type="nucleotide sequence ID" value="NC_011567.1"/>
</dbReference>
<accession>B7GLQ7</accession>
<dbReference type="GeneID" id="7038352"/>
<evidence type="ECO:0000313" key="2">
    <source>
        <dbReference type="Proteomes" id="UP000000742"/>
    </source>
</evidence>
<evidence type="ECO:0000313" key="1">
    <source>
        <dbReference type="EMBL" id="ACJ34458.1"/>
    </source>
</evidence>
<organism evidence="1 2">
    <name type="scientific">Anoxybacillus flavithermus (strain DSM 21510 / WK1)</name>
    <dbReference type="NCBI Taxonomy" id="491915"/>
    <lineage>
        <taxon>Bacteria</taxon>
        <taxon>Bacillati</taxon>
        <taxon>Bacillota</taxon>
        <taxon>Bacilli</taxon>
        <taxon>Bacillales</taxon>
        <taxon>Anoxybacillaceae</taxon>
        <taxon>Anoxybacillus</taxon>
    </lineage>
</organism>
<dbReference type="Pfam" id="PF05114">
    <property type="entry name" value="MbnB_TglH_ChrH"/>
    <property type="match status" value="1"/>
</dbReference>
<dbReference type="PANTHER" id="PTHR42194">
    <property type="entry name" value="UPF0276 PROTEIN HI_1600"/>
    <property type="match status" value="1"/>
</dbReference>
<reference evidence="1 2" key="1">
    <citation type="journal article" date="2008" name="Genome Biol.">
        <title>Encapsulated in silica: genome, proteome and physiology of the thermophilic bacterium Anoxybacillus flavithermus WK1.</title>
        <authorList>
            <person name="Saw J.H."/>
            <person name="Mountain B.W."/>
            <person name="Feng L."/>
            <person name="Omelchenko M.V."/>
            <person name="Hou S."/>
            <person name="Saito J.A."/>
            <person name="Stott M.B."/>
            <person name="Li D."/>
            <person name="Zhao G."/>
            <person name="Wu J."/>
            <person name="Galperin M.Y."/>
            <person name="Koonin E.V."/>
            <person name="Makarova K.S."/>
            <person name="Wolf Y.I."/>
            <person name="Rigden D.J."/>
            <person name="Dunfield P.F."/>
            <person name="Wang L."/>
            <person name="Alam M."/>
        </authorList>
    </citation>
    <scope>NUCLEOTIDE SEQUENCE [LARGE SCALE GENOMIC DNA]</scope>
    <source>
        <strain evidence="2">DSM 21510 / WK1</strain>
    </source>
</reference>
<dbReference type="PATRIC" id="fig|491915.6.peg.2157"/>
<dbReference type="HOGENOM" id="CLU_064263_0_0_9"/>
<protein>
    <submittedName>
        <fullName evidence="1">Uncharacterized conserved protein</fullName>
    </submittedName>
</protein>
<dbReference type="AlphaFoldDB" id="B7GLQ7"/>
<dbReference type="KEGG" id="afl:Aflv_2099"/>
<dbReference type="Proteomes" id="UP000000742">
    <property type="component" value="Chromosome"/>
</dbReference>
<sequence length="299" mass="35270">MRNATTALAKNKLNFLVYIIHKRRKGLSIVIKIGICYRDSIHEEFIDKLIEYVDFLELMPDITGYKETKRLLKICKDKNIDIGIHCLKSSLGSKEGIYRPAIEQYAFYSEYVEAAYYSDHVAYSHMHDVYLSKVFPVEYDMENILIMRRNLEIVSSFFSNQILLENITQNKLSNKGQLNEGRFFRELLKNANSRIKILFDVTNAYVTALNNNYAFEEYVSEYPFEKIECIHVSGFERDNEGVLRDTHSNSLNEEILISTEWILQRTNPKYILVERDFNVQCIDDVLEDIYKLRRIVHKR</sequence>
<dbReference type="EMBL" id="CP000922">
    <property type="protein sequence ID" value="ACJ34458.1"/>
    <property type="molecule type" value="Genomic_DNA"/>
</dbReference>